<evidence type="ECO:0000313" key="11">
    <source>
        <dbReference type="EMBL" id="SPP99480.1"/>
    </source>
</evidence>
<dbReference type="InterPro" id="IPR003423">
    <property type="entry name" value="OMP_efflux"/>
</dbReference>
<evidence type="ECO:0000256" key="1">
    <source>
        <dbReference type="ARBA" id="ARBA00004442"/>
    </source>
</evidence>
<feature type="coiled-coil region" evidence="8">
    <location>
        <begin position="355"/>
        <end position="382"/>
    </location>
</feature>
<keyword evidence="6" id="KW-0472">Membrane</keyword>
<dbReference type="SUPFAM" id="SSF56954">
    <property type="entry name" value="Outer membrane efflux proteins (OEP)"/>
    <property type="match status" value="1"/>
</dbReference>
<dbReference type="GO" id="GO:0015562">
    <property type="term" value="F:efflux transmembrane transporter activity"/>
    <property type="evidence" value="ECO:0007669"/>
    <property type="project" value="InterPro"/>
</dbReference>
<dbReference type="PANTHER" id="PTHR30026:SF20">
    <property type="entry name" value="OUTER MEMBRANE PROTEIN TOLC"/>
    <property type="match status" value="1"/>
</dbReference>
<dbReference type="InterPro" id="IPR051906">
    <property type="entry name" value="TolC-like"/>
</dbReference>
<dbReference type="PROSITE" id="PS51724">
    <property type="entry name" value="SPOR"/>
    <property type="match status" value="1"/>
</dbReference>
<keyword evidence="7" id="KW-0998">Cell outer membrane</keyword>
<feature type="domain" description="SPOR" evidence="10">
    <location>
        <begin position="504"/>
        <end position="580"/>
    </location>
</feature>
<dbReference type="GO" id="GO:0015288">
    <property type="term" value="F:porin activity"/>
    <property type="evidence" value="ECO:0007669"/>
    <property type="project" value="TreeGrafter"/>
</dbReference>
<dbReference type="PANTHER" id="PTHR30026">
    <property type="entry name" value="OUTER MEMBRANE PROTEIN TOLC"/>
    <property type="match status" value="1"/>
</dbReference>
<dbReference type="AlphaFoldDB" id="A0A2U3QDR0"/>
<evidence type="ECO:0000256" key="9">
    <source>
        <dbReference type="SAM" id="SignalP"/>
    </source>
</evidence>
<gene>
    <name evidence="11" type="ORF">NBG4_10014</name>
</gene>
<sequence length="580" mass="65417">MKRLFVLLLLFFILPPSGAYSSELALQKCIDMALENNSGLKASKTELISSAEDVIISHASLLPSLKIKGAYALRDKSDAFITRADVFAPGIPPVDVEQSLENQNFYGASLIIDQPLFMGGQLTHSLSKSKILGEEAIYRVERQKKLLEFNVKKAFYAALKEQLYRKTLEKIVASKRERLRVVQELHNEGYAQKDDVLIAETDLAAAELELFKVKNAEDLALSRLKLLIYLKEDGEISLKENPVRGFLVVSLPEVKESAFAQREEIKISMRQIGAAGEDIEIAKSDFYPKASLQGSLTKQKETTITRPEVWMMTAQLDWAIFEWGKTKSSVKKAEAAKQKRQYEHEDLTKTVLLEAEEAWREVKEKEKEVEFHEKKLKTSESRFRTATERYAEKIIKLADLLETEADFAKGYNDYIISVNDLNISLARLEVATSTQNNGWFTAKELYQPDFEGLSKITKENLAGNHGKTSENGVSTDAPIETEEVSKAESVTKSNDAVPTVAPEVTPHAAYAIQVGSFRMRQNATEFGRKLGREIDARKIKVQKVKNFYKIRIIGFTSREEAVAFNNKFSIKDSIIVKHVD</sequence>
<dbReference type="GO" id="GO:1990281">
    <property type="term" value="C:efflux pump complex"/>
    <property type="evidence" value="ECO:0007669"/>
    <property type="project" value="TreeGrafter"/>
</dbReference>
<keyword evidence="9" id="KW-0732">Signal</keyword>
<dbReference type="InterPro" id="IPR036680">
    <property type="entry name" value="SPOR-like_sf"/>
</dbReference>
<feature type="chain" id="PRO_5015396921" description="SPOR domain-containing protein" evidence="9">
    <location>
        <begin position="22"/>
        <end position="580"/>
    </location>
</feature>
<accession>A0A2U3QDR0</accession>
<keyword evidence="3" id="KW-0813">Transport</keyword>
<evidence type="ECO:0000256" key="3">
    <source>
        <dbReference type="ARBA" id="ARBA00022448"/>
    </source>
</evidence>
<keyword evidence="12" id="KW-1185">Reference proteome</keyword>
<evidence type="ECO:0000256" key="5">
    <source>
        <dbReference type="ARBA" id="ARBA00022692"/>
    </source>
</evidence>
<dbReference type="GO" id="GO:0009279">
    <property type="term" value="C:cell outer membrane"/>
    <property type="evidence" value="ECO:0007669"/>
    <property type="project" value="UniProtKB-SubCell"/>
</dbReference>
<evidence type="ECO:0000256" key="8">
    <source>
        <dbReference type="SAM" id="Coils"/>
    </source>
</evidence>
<dbReference type="GO" id="GO:0042834">
    <property type="term" value="F:peptidoglycan binding"/>
    <property type="evidence" value="ECO:0007669"/>
    <property type="project" value="InterPro"/>
</dbReference>
<dbReference type="OrthoDB" id="9783163at2"/>
<evidence type="ECO:0000259" key="10">
    <source>
        <dbReference type="PROSITE" id="PS51724"/>
    </source>
</evidence>
<reference evidence="12" key="1">
    <citation type="submission" date="2018-03" db="EMBL/GenBank/DDBJ databases">
        <authorList>
            <person name="Zecchin S."/>
        </authorList>
    </citation>
    <scope>NUCLEOTIDE SEQUENCE [LARGE SCALE GENOMIC DNA]</scope>
</reference>
<dbReference type="Pfam" id="PF05036">
    <property type="entry name" value="SPOR"/>
    <property type="match status" value="1"/>
</dbReference>
<evidence type="ECO:0000313" key="12">
    <source>
        <dbReference type="Proteomes" id="UP000245125"/>
    </source>
</evidence>
<protein>
    <recommendedName>
        <fullName evidence="10">SPOR domain-containing protein</fullName>
    </recommendedName>
</protein>
<comment type="similarity">
    <text evidence="2">Belongs to the outer membrane factor (OMF) (TC 1.B.17) family.</text>
</comment>
<dbReference type="InterPro" id="IPR007730">
    <property type="entry name" value="SPOR-like_dom"/>
</dbReference>
<keyword evidence="8" id="KW-0175">Coiled coil</keyword>
<evidence type="ECO:0000256" key="7">
    <source>
        <dbReference type="ARBA" id="ARBA00023237"/>
    </source>
</evidence>
<dbReference type="EMBL" id="OUUY01000001">
    <property type="protein sequence ID" value="SPP99480.1"/>
    <property type="molecule type" value="Genomic_DNA"/>
</dbReference>
<dbReference type="Pfam" id="PF02321">
    <property type="entry name" value="OEP"/>
    <property type="match status" value="2"/>
</dbReference>
<organism evidence="11 12">
    <name type="scientific">Candidatus Sulfobium mesophilum</name>
    <dbReference type="NCBI Taxonomy" id="2016548"/>
    <lineage>
        <taxon>Bacteria</taxon>
        <taxon>Pseudomonadati</taxon>
        <taxon>Nitrospirota</taxon>
        <taxon>Nitrospiria</taxon>
        <taxon>Nitrospirales</taxon>
        <taxon>Nitrospiraceae</taxon>
        <taxon>Candidatus Sulfobium</taxon>
    </lineage>
</organism>
<evidence type="ECO:0000256" key="2">
    <source>
        <dbReference type="ARBA" id="ARBA00007613"/>
    </source>
</evidence>
<dbReference type="Gene3D" id="3.30.70.1070">
    <property type="entry name" value="Sporulation related repeat"/>
    <property type="match status" value="1"/>
</dbReference>
<keyword evidence="4" id="KW-1134">Transmembrane beta strand</keyword>
<dbReference type="Gene3D" id="1.20.1600.10">
    <property type="entry name" value="Outer membrane efflux proteins (OEP)"/>
    <property type="match status" value="1"/>
</dbReference>
<comment type="subcellular location">
    <subcellularLocation>
        <location evidence="1">Cell outer membrane</location>
    </subcellularLocation>
</comment>
<dbReference type="SUPFAM" id="SSF110997">
    <property type="entry name" value="Sporulation related repeat"/>
    <property type="match status" value="1"/>
</dbReference>
<name>A0A2U3QDR0_9BACT</name>
<evidence type="ECO:0000256" key="6">
    <source>
        <dbReference type="ARBA" id="ARBA00023136"/>
    </source>
</evidence>
<proteinExistence type="inferred from homology"/>
<keyword evidence="5" id="KW-0812">Transmembrane</keyword>
<dbReference type="Proteomes" id="UP000245125">
    <property type="component" value="Unassembled WGS sequence"/>
</dbReference>
<feature type="signal peptide" evidence="9">
    <location>
        <begin position="1"/>
        <end position="21"/>
    </location>
</feature>
<evidence type="ECO:0000256" key="4">
    <source>
        <dbReference type="ARBA" id="ARBA00022452"/>
    </source>
</evidence>